<sequence length="109" mass="11809">SFDFVYVGDVARANIYAMESSVVEGAFNVGKGVPTTIKELTGLILELTGSDLKPEYSEEAQSFVTKRLGSTEKALVELGFRAKVEAYPSILRKRPTGGNTQDIFGPGIY</sequence>
<dbReference type="SUPFAM" id="SSF51735">
    <property type="entry name" value="NAD(P)-binding Rossmann-fold domains"/>
    <property type="match status" value="1"/>
</dbReference>
<reference evidence="1" key="1">
    <citation type="journal article" date="2014" name="Front. Microbiol.">
        <title>High frequency of phylogenetically diverse reductive dehalogenase-homologous genes in deep subseafloor sedimentary metagenomes.</title>
        <authorList>
            <person name="Kawai M."/>
            <person name="Futagami T."/>
            <person name="Toyoda A."/>
            <person name="Takaki Y."/>
            <person name="Nishi S."/>
            <person name="Hori S."/>
            <person name="Arai W."/>
            <person name="Tsubouchi T."/>
            <person name="Morono Y."/>
            <person name="Uchiyama I."/>
            <person name="Ito T."/>
            <person name="Fujiyama A."/>
            <person name="Inagaki F."/>
            <person name="Takami H."/>
        </authorList>
    </citation>
    <scope>NUCLEOTIDE SEQUENCE</scope>
    <source>
        <strain evidence="1">Expedition CK06-06</strain>
    </source>
</reference>
<comment type="caution">
    <text evidence="1">The sequence shown here is derived from an EMBL/GenBank/DDBJ whole genome shotgun (WGS) entry which is preliminary data.</text>
</comment>
<dbReference type="EMBL" id="BARU01043372">
    <property type="protein sequence ID" value="GAH80633.1"/>
    <property type="molecule type" value="Genomic_DNA"/>
</dbReference>
<organism evidence="1">
    <name type="scientific">marine sediment metagenome</name>
    <dbReference type="NCBI Taxonomy" id="412755"/>
    <lineage>
        <taxon>unclassified sequences</taxon>
        <taxon>metagenomes</taxon>
        <taxon>ecological metagenomes</taxon>
    </lineage>
</organism>
<dbReference type="Gene3D" id="3.40.50.720">
    <property type="entry name" value="NAD(P)-binding Rossmann-like Domain"/>
    <property type="match status" value="1"/>
</dbReference>
<dbReference type="AlphaFoldDB" id="X1KEZ2"/>
<feature type="non-terminal residue" evidence="1">
    <location>
        <position position="1"/>
    </location>
</feature>
<evidence type="ECO:0000313" key="1">
    <source>
        <dbReference type="EMBL" id="GAH80633.1"/>
    </source>
</evidence>
<name>X1KEZ2_9ZZZZ</name>
<dbReference type="InterPro" id="IPR036291">
    <property type="entry name" value="NAD(P)-bd_dom_sf"/>
</dbReference>
<accession>X1KEZ2</accession>
<proteinExistence type="predicted"/>
<protein>
    <recommendedName>
        <fullName evidence="2">NAD-dependent epimerase/dehydratase domain-containing protein</fullName>
    </recommendedName>
</protein>
<gene>
    <name evidence="1" type="ORF">S03H2_66429</name>
</gene>
<evidence type="ECO:0008006" key="2">
    <source>
        <dbReference type="Google" id="ProtNLM"/>
    </source>
</evidence>